<proteinExistence type="predicted"/>
<keyword evidence="3" id="KW-1185">Reference proteome</keyword>
<evidence type="ECO:0000313" key="2">
    <source>
        <dbReference type="EMBL" id="RXH76776.1"/>
    </source>
</evidence>
<gene>
    <name evidence="2" type="ORF">DVH24_019664</name>
</gene>
<organism evidence="2 3">
    <name type="scientific">Malus domestica</name>
    <name type="common">Apple</name>
    <name type="synonym">Pyrus malus</name>
    <dbReference type="NCBI Taxonomy" id="3750"/>
    <lineage>
        <taxon>Eukaryota</taxon>
        <taxon>Viridiplantae</taxon>
        <taxon>Streptophyta</taxon>
        <taxon>Embryophyta</taxon>
        <taxon>Tracheophyta</taxon>
        <taxon>Spermatophyta</taxon>
        <taxon>Magnoliopsida</taxon>
        <taxon>eudicotyledons</taxon>
        <taxon>Gunneridae</taxon>
        <taxon>Pentapetalae</taxon>
        <taxon>rosids</taxon>
        <taxon>fabids</taxon>
        <taxon>Rosales</taxon>
        <taxon>Rosaceae</taxon>
        <taxon>Amygdaloideae</taxon>
        <taxon>Maleae</taxon>
        <taxon>Malus</taxon>
    </lineage>
</organism>
<dbReference type="AlphaFoldDB" id="A0A498HZH8"/>
<protein>
    <submittedName>
        <fullName evidence="2">Uncharacterized protein</fullName>
    </submittedName>
</protein>
<name>A0A498HZH8_MALDO</name>
<dbReference type="PANTHER" id="PTHR36402">
    <property type="entry name" value="EXPRESSED PROTEIN"/>
    <property type="match status" value="1"/>
</dbReference>
<dbReference type="STRING" id="3750.A0A498HZH8"/>
<sequence>MFLIVCPKKGCPCQDFYVISPYTLGLLCYSALSSASWFATELCSHTHALSLSCDLVGLNNISFAVTKRTKMATTSRSLYRRLCLRSFSTSTKPTHHNSHQQNHQYMEPNSFIGCWEAPKDPKEAEAKLAHLRRDYTKQVKEVRKEYIKEVELMRLDKLLKDEARKEALRLQNEERKRLKAEAAKVRAQQREVAEQEFQQTLLKERAEKLENWKMKEKRKEEMKKDEKELLRRKSSMWINEQELEKKILEAIVDTTPL</sequence>
<accession>A0A498HZH8</accession>
<reference evidence="2 3" key="1">
    <citation type="submission" date="2018-10" db="EMBL/GenBank/DDBJ databases">
        <title>A high-quality apple genome assembly.</title>
        <authorList>
            <person name="Hu J."/>
        </authorList>
    </citation>
    <scope>NUCLEOTIDE SEQUENCE [LARGE SCALE GENOMIC DNA]</scope>
    <source>
        <strain evidence="3">cv. HFTH1</strain>
        <tissue evidence="2">Young leaf</tissue>
    </source>
</reference>
<comment type="caution">
    <text evidence="2">The sequence shown here is derived from an EMBL/GenBank/DDBJ whole genome shotgun (WGS) entry which is preliminary data.</text>
</comment>
<evidence type="ECO:0000256" key="1">
    <source>
        <dbReference type="SAM" id="Coils"/>
    </source>
</evidence>
<dbReference type="EMBL" id="RDQH01000340">
    <property type="protein sequence ID" value="RXH76776.1"/>
    <property type="molecule type" value="Genomic_DNA"/>
</dbReference>
<evidence type="ECO:0000313" key="3">
    <source>
        <dbReference type="Proteomes" id="UP000290289"/>
    </source>
</evidence>
<keyword evidence="1" id="KW-0175">Coiled coil</keyword>
<dbReference type="PANTHER" id="PTHR36402:SF1">
    <property type="entry name" value="EXPRESSED PROTEIN"/>
    <property type="match status" value="1"/>
</dbReference>
<dbReference type="Proteomes" id="UP000290289">
    <property type="component" value="Chromosome 14"/>
</dbReference>
<feature type="coiled-coil region" evidence="1">
    <location>
        <begin position="168"/>
        <end position="195"/>
    </location>
</feature>